<dbReference type="EMBL" id="JALHLG010000007">
    <property type="protein sequence ID" value="MCJ2186756.1"/>
    <property type="molecule type" value="Genomic_DNA"/>
</dbReference>
<dbReference type="PANTHER" id="PTHR32552:SF68">
    <property type="entry name" value="FERRICHROME OUTER MEMBRANE TRANSPORTER_PHAGE RECEPTOR"/>
    <property type="match status" value="1"/>
</dbReference>
<keyword evidence="8" id="KW-0406">Ion transport</keyword>
<feature type="chain" id="PRO_5045445667" evidence="12">
    <location>
        <begin position="40"/>
        <end position="819"/>
    </location>
</feature>
<dbReference type="Gene3D" id="2.170.130.10">
    <property type="entry name" value="TonB-dependent receptor, plug domain"/>
    <property type="match status" value="1"/>
</dbReference>
<keyword evidence="9 11" id="KW-0472">Membrane</keyword>
<evidence type="ECO:0000256" key="11">
    <source>
        <dbReference type="PROSITE-ProRule" id="PRU01360"/>
    </source>
</evidence>
<keyword evidence="5 11" id="KW-0812">Transmembrane</keyword>
<evidence type="ECO:0000256" key="1">
    <source>
        <dbReference type="ARBA" id="ARBA00004571"/>
    </source>
</evidence>
<keyword evidence="6 12" id="KW-0732">Signal</keyword>
<keyword evidence="4" id="KW-0410">Iron transport</keyword>
<dbReference type="SUPFAM" id="SSF56935">
    <property type="entry name" value="Porins"/>
    <property type="match status" value="1"/>
</dbReference>
<gene>
    <name evidence="14" type="ORF">MTR66_08020</name>
</gene>
<comment type="subcellular location">
    <subcellularLocation>
        <location evidence="1 11">Cell outer membrane</location>
        <topology evidence="1 11">Multi-pass membrane protein</topology>
    </subcellularLocation>
</comment>
<dbReference type="PROSITE" id="PS52016">
    <property type="entry name" value="TONB_DEPENDENT_REC_3"/>
    <property type="match status" value="1"/>
</dbReference>
<evidence type="ECO:0000256" key="3">
    <source>
        <dbReference type="ARBA" id="ARBA00022452"/>
    </source>
</evidence>
<keyword evidence="10 11" id="KW-0998">Cell outer membrane</keyword>
<comment type="caution">
    <text evidence="14">The sequence shown here is derived from an EMBL/GenBank/DDBJ whole genome shotgun (WGS) entry which is preliminary data.</text>
</comment>
<dbReference type="PROSITE" id="PS00018">
    <property type="entry name" value="EF_HAND_1"/>
    <property type="match status" value="1"/>
</dbReference>
<evidence type="ECO:0000256" key="5">
    <source>
        <dbReference type="ARBA" id="ARBA00022692"/>
    </source>
</evidence>
<evidence type="ECO:0000313" key="15">
    <source>
        <dbReference type="Proteomes" id="UP001202281"/>
    </source>
</evidence>
<sequence>MAKHHSVDTPFGIAARRKPLLAIATSLFCCTALTTPAFAGDAAAEEPSGEIVVTGSLNALPIKDVGSVFGFDKTITETPRSASTISAEQMERFGITDIYDLVAQSPGTFTNSFFGVGGALDIRGTPGEVYFRGVRRLDNPGNYPTPIAAAERIDIVRGPASPIYGPSKTGGYMNFVPKSARAQGGSFMANPEGKISFTGGSWSKADLSAEIRGPGNIGSQEFGYSLYAEIEDSGSYYDNMSTKQTILQAAFDTDLTPNLRFEFGGMYQRYRGQQNGGWNRLTQDLVDNGTYITGTAQSLDTNGDGQMSPEEINAAIPGGLSIFGGFACGGDATPTSITDACYTSSPNNLLNLVNTGTTKLSRRKTLTGKNDRLDNNSTTAYADLIWTGPGDLEIKNQAFYDSYENINENAYGFSQMHDSWVFEDKIVVSKTFENNAGKFAFQLSPSIRYTHFRHGEDFTYEYFHRVDLTQGYTPASDRLLATECDCNYTSFVKGHYTDVAFAGLADLDFNFGLDVTLGARYDHIKAVSNYVPSLMENAPDIPGASGSDGAWSWSASANYKLPFGLIPYATIARQSVVIAGQGAEIAPDNIAGDTFITASKLYEGGIKGSWLDDSLYAAISVYKQKRTDYSAQSSTVNQAVETKGLEAELRWAVDDHLLITGGYTRTKVYNLTFLEAGSTFSFLGIEDLVNVTDPTLFLGGQPGGLIPIPDKEASRRQGIPTNLYSLTATYAFDNGLAFSGSMVKVDSVYSGQSRAVTLPAYTLFDASASYTTGPWNLRFVVKNLTNEKYYRANFTELFGSTIVLPEKPRSFQATLSYNF</sequence>
<evidence type="ECO:0000256" key="7">
    <source>
        <dbReference type="ARBA" id="ARBA00023004"/>
    </source>
</evidence>
<name>A0ABT0BP07_9SPHN</name>
<dbReference type="InterPro" id="IPR036942">
    <property type="entry name" value="Beta-barrel_TonB_sf"/>
</dbReference>
<feature type="signal peptide" evidence="12">
    <location>
        <begin position="1"/>
        <end position="39"/>
    </location>
</feature>
<evidence type="ECO:0000313" key="14">
    <source>
        <dbReference type="EMBL" id="MCJ2186756.1"/>
    </source>
</evidence>
<evidence type="ECO:0000256" key="6">
    <source>
        <dbReference type="ARBA" id="ARBA00022729"/>
    </source>
</evidence>
<protein>
    <submittedName>
        <fullName evidence="14">TonB-dependent receptor plug domain-containing protein</fullName>
    </submittedName>
</protein>
<dbReference type="Proteomes" id="UP001202281">
    <property type="component" value="Unassembled WGS sequence"/>
</dbReference>
<keyword evidence="14" id="KW-0675">Receptor</keyword>
<accession>A0ABT0BP07</accession>
<dbReference type="InterPro" id="IPR037066">
    <property type="entry name" value="Plug_dom_sf"/>
</dbReference>
<dbReference type="PANTHER" id="PTHR32552">
    <property type="entry name" value="FERRICHROME IRON RECEPTOR-RELATED"/>
    <property type="match status" value="1"/>
</dbReference>
<evidence type="ECO:0000256" key="9">
    <source>
        <dbReference type="ARBA" id="ARBA00023136"/>
    </source>
</evidence>
<organism evidence="14 15">
    <name type="scientific">Novosphingobium beihaiensis</name>
    <dbReference type="NCBI Taxonomy" id="2930389"/>
    <lineage>
        <taxon>Bacteria</taxon>
        <taxon>Pseudomonadati</taxon>
        <taxon>Pseudomonadota</taxon>
        <taxon>Alphaproteobacteria</taxon>
        <taxon>Sphingomonadales</taxon>
        <taxon>Sphingomonadaceae</taxon>
        <taxon>Novosphingobium</taxon>
    </lineage>
</organism>
<feature type="domain" description="TonB-dependent receptor plug" evidence="13">
    <location>
        <begin position="76"/>
        <end position="171"/>
    </location>
</feature>
<dbReference type="InterPro" id="IPR039426">
    <property type="entry name" value="TonB-dep_rcpt-like"/>
</dbReference>
<dbReference type="RefSeq" id="WP_243919517.1">
    <property type="nucleotide sequence ID" value="NZ_JALHLG010000007.1"/>
</dbReference>
<keyword evidence="7" id="KW-0408">Iron</keyword>
<dbReference type="InterPro" id="IPR012910">
    <property type="entry name" value="Plug_dom"/>
</dbReference>
<reference evidence="14 15" key="1">
    <citation type="submission" date="2022-04" db="EMBL/GenBank/DDBJ databases">
        <title>Identification of a novel bacterium isolated from mangrove sediments.</title>
        <authorList>
            <person name="Pan X."/>
        </authorList>
    </citation>
    <scope>NUCLEOTIDE SEQUENCE [LARGE SCALE GENOMIC DNA]</scope>
    <source>
        <strain evidence="14 15">B2638</strain>
    </source>
</reference>
<dbReference type="Gene3D" id="2.40.170.20">
    <property type="entry name" value="TonB-dependent receptor, beta-barrel domain"/>
    <property type="match status" value="1"/>
</dbReference>
<evidence type="ECO:0000256" key="10">
    <source>
        <dbReference type="ARBA" id="ARBA00023237"/>
    </source>
</evidence>
<dbReference type="Pfam" id="PF07715">
    <property type="entry name" value="Plug"/>
    <property type="match status" value="1"/>
</dbReference>
<evidence type="ECO:0000256" key="4">
    <source>
        <dbReference type="ARBA" id="ARBA00022496"/>
    </source>
</evidence>
<keyword evidence="15" id="KW-1185">Reference proteome</keyword>
<proteinExistence type="inferred from homology"/>
<evidence type="ECO:0000259" key="13">
    <source>
        <dbReference type="Pfam" id="PF07715"/>
    </source>
</evidence>
<comment type="similarity">
    <text evidence="11">Belongs to the TonB-dependent receptor family.</text>
</comment>
<dbReference type="InterPro" id="IPR018247">
    <property type="entry name" value="EF_Hand_1_Ca_BS"/>
</dbReference>
<evidence type="ECO:0000256" key="2">
    <source>
        <dbReference type="ARBA" id="ARBA00022448"/>
    </source>
</evidence>
<keyword evidence="3 11" id="KW-1134">Transmembrane beta strand</keyword>
<evidence type="ECO:0000256" key="12">
    <source>
        <dbReference type="SAM" id="SignalP"/>
    </source>
</evidence>
<evidence type="ECO:0000256" key="8">
    <source>
        <dbReference type="ARBA" id="ARBA00023065"/>
    </source>
</evidence>
<keyword evidence="2 11" id="KW-0813">Transport</keyword>